<name>A0ABP0CSX0_9PEZI</name>
<dbReference type="InterPro" id="IPR000719">
    <property type="entry name" value="Prot_kinase_dom"/>
</dbReference>
<evidence type="ECO:0000259" key="2">
    <source>
        <dbReference type="PROSITE" id="PS50011"/>
    </source>
</evidence>
<gene>
    <name evidence="3" type="ORF">SCUCBS95973_008838</name>
</gene>
<dbReference type="EMBL" id="CAWUHB010000081">
    <property type="protein sequence ID" value="CAK7234156.1"/>
    <property type="molecule type" value="Genomic_DNA"/>
</dbReference>
<organism evidence="3 4">
    <name type="scientific">Sporothrix curviconia</name>
    <dbReference type="NCBI Taxonomy" id="1260050"/>
    <lineage>
        <taxon>Eukaryota</taxon>
        <taxon>Fungi</taxon>
        <taxon>Dikarya</taxon>
        <taxon>Ascomycota</taxon>
        <taxon>Pezizomycotina</taxon>
        <taxon>Sordariomycetes</taxon>
        <taxon>Sordariomycetidae</taxon>
        <taxon>Ophiostomatales</taxon>
        <taxon>Ophiostomataceae</taxon>
        <taxon>Sporothrix</taxon>
    </lineage>
</organism>
<accession>A0ABP0CSX0</accession>
<feature type="domain" description="Protein kinase" evidence="2">
    <location>
        <begin position="124"/>
        <end position="532"/>
    </location>
</feature>
<dbReference type="InterPro" id="IPR051681">
    <property type="entry name" value="Ser/Thr_Kinases-Pseudokinases"/>
</dbReference>
<dbReference type="PANTHER" id="PTHR44329">
    <property type="entry name" value="SERINE/THREONINE-PROTEIN KINASE TNNI3K-RELATED"/>
    <property type="match status" value="1"/>
</dbReference>
<dbReference type="Gene3D" id="1.10.510.10">
    <property type="entry name" value="Transferase(Phosphotransferase) domain 1"/>
    <property type="match status" value="1"/>
</dbReference>
<sequence length="723" mass="80811">MARVAKQNGQEAAPVISLQQLRSFQKRLNHVFQAYRDGHENPLCLPQGCNDTYSDYLPYPSVEGGCAKVEHGLLRQAPRRRPSYRGRPYGVFKHRTLAAIDEVRRPRVINKLNSAARRLFGVGIRFRRVLNIGGMGLVALFEARNNSGLYNKCVAKIALERELEPQLAIEKSMMRLFHGAPHIVQQHTIDELRALPGGRPSSPVQGELPSEPPQLPPQIDMFFQDLVEGPSDVLLLEYLPDGSLDHWIAKAVELGVPFSNETCWRMLHCLAKGCLAMKYPPASHPTAAGLPVETELRELATKTKDNDSMDVDGYPPCMDDAGVIHLDLDPTNILVDTSGLRVVDATSSSSSRGHTRVPKLKVSDFGLAVERTQLTTSAVNTWDVRPRGKLDFYLPEQWTAEWDAVKDHPSHEGALVAGQYSERSNVYHAGAIMLAVILRIAPLAPFSIQPVVVRNWEHPAYPAGMHDTGAFMEKYGSSSIRTIQTLAWPLDEQPYTTCHEWRLRELIMRCAAYMPSERPSAGELLRLVEGRLKEGFSNDEAAKADENISASSLFTAENMPGEPLPERAYNDLYGAIGARPSEAKRYLPQVNTIKKPTEAFWRQWFQEMAVQRSDTQLKERNEVKKAVRVPVFKRSPPRSGTDTAQEQQPLEVSLVLDTPPRSESPERYFRWGTKMSIDESSNSAWSIRDFFSRHEAGDDGRITQSGWPSAPSPYGGFSGPLSQ</sequence>
<dbReference type="InterPro" id="IPR011009">
    <property type="entry name" value="Kinase-like_dom_sf"/>
</dbReference>
<feature type="region of interest" description="Disordered" evidence="1">
    <location>
        <begin position="696"/>
        <end position="723"/>
    </location>
</feature>
<protein>
    <recommendedName>
        <fullName evidence="2">Protein kinase domain-containing protein</fullName>
    </recommendedName>
</protein>
<dbReference type="SUPFAM" id="SSF56112">
    <property type="entry name" value="Protein kinase-like (PK-like)"/>
    <property type="match status" value="1"/>
</dbReference>
<dbReference type="SMART" id="SM00220">
    <property type="entry name" value="S_TKc"/>
    <property type="match status" value="1"/>
</dbReference>
<dbReference type="PROSITE" id="PS50011">
    <property type="entry name" value="PROTEIN_KINASE_DOM"/>
    <property type="match status" value="1"/>
</dbReference>
<reference evidence="3 4" key="1">
    <citation type="submission" date="2024-01" db="EMBL/GenBank/DDBJ databases">
        <authorList>
            <person name="Allen C."/>
            <person name="Tagirdzhanova G."/>
        </authorList>
    </citation>
    <scope>NUCLEOTIDE SEQUENCE [LARGE SCALE GENOMIC DNA]</scope>
</reference>
<evidence type="ECO:0000313" key="3">
    <source>
        <dbReference type="EMBL" id="CAK7234156.1"/>
    </source>
</evidence>
<feature type="region of interest" description="Disordered" evidence="1">
    <location>
        <begin position="194"/>
        <end position="213"/>
    </location>
</feature>
<keyword evidence="4" id="KW-1185">Reference proteome</keyword>
<comment type="caution">
    <text evidence="3">The sequence shown here is derived from an EMBL/GenBank/DDBJ whole genome shotgun (WGS) entry which is preliminary data.</text>
</comment>
<evidence type="ECO:0000313" key="4">
    <source>
        <dbReference type="Proteomes" id="UP001642405"/>
    </source>
</evidence>
<proteinExistence type="predicted"/>
<evidence type="ECO:0000256" key="1">
    <source>
        <dbReference type="SAM" id="MobiDB-lite"/>
    </source>
</evidence>
<dbReference type="Proteomes" id="UP001642405">
    <property type="component" value="Unassembled WGS sequence"/>
</dbReference>